<organism evidence="1 2">
    <name type="scientific">Solanum verrucosum</name>
    <dbReference type="NCBI Taxonomy" id="315347"/>
    <lineage>
        <taxon>Eukaryota</taxon>
        <taxon>Viridiplantae</taxon>
        <taxon>Streptophyta</taxon>
        <taxon>Embryophyta</taxon>
        <taxon>Tracheophyta</taxon>
        <taxon>Spermatophyta</taxon>
        <taxon>Magnoliopsida</taxon>
        <taxon>eudicotyledons</taxon>
        <taxon>Gunneridae</taxon>
        <taxon>Pentapetalae</taxon>
        <taxon>asterids</taxon>
        <taxon>lamiids</taxon>
        <taxon>Solanales</taxon>
        <taxon>Solanaceae</taxon>
        <taxon>Solanoideae</taxon>
        <taxon>Solaneae</taxon>
        <taxon>Solanum</taxon>
    </lineage>
</organism>
<dbReference type="Proteomes" id="UP001234989">
    <property type="component" value="Chromosome 12"/>
</dbReference>
<name>A0AAF0V4V8_SOLVR</name>
<reference evidence="1" key="1">
    <citation type="submission" date="2023-08" db="EMBL/GenBank/DDBJ databases">
        <title>A de novo genome assembly of Solanum verrucosum Schlechtendal, a Mexican diploid species geographically isolated from the other diploid A-genome species in potato relatives.</title>
        <authorList>
            <person name="Hosaka K."/>
        </authorList>
    </citation>
    <scope>NUCLEOTIDE SEQUENCE</scope>
    <source>
        <tissue evidence="1">Young leaves</tissue>
    </source>
</reference>
<protein>
    <submittedName>
        <fullName evidence="1">Uncharacterized protein</fullName>
    </submittedName>
</protein>
<accession>A0AAF0V4V8</accession>
<gene>
    <name evidence="1" type="ORF">MTR67_051432</name>
</gene>
<evidence type="ECO:0000313" key="2">
    <source>
        <dbReference type="Proteomes" id="UP001234989"/>
    </source>
</evidence>
<proteinExistence type="predicted"/>
<dbReference type="EMBL" id="CP133623">
    <property type="protein sequence ID" value="WMV58047.1"/>
    <property type="molecule type" value="Genomic_DNA"/>
</dbReference>
<keyword evidence="2" id="KW-1185">Reference proteome</keyword>
<sequence length="11" mass="1361">MHPSRTSIRYI</sequence>
<evidence type="ECO:0000313" key="1">
    <source>
        <dbReference type="EMBL" id="WMV58047.1"/>
    </source>
</evidence>